<feature type="domain" description="ORC1/DEAH AAA+ ATPase" evidence="1">
    <location>
        <begin position="5"/>
        <end position="106"/>
    </location>
</feature>
<dbReference type="InterPro" id="IPR049945">
    <property type="entry name" value="AAA_22"/>
</dbReference>
<name>A0A6J4ICD2_9CHLR</name>
<dbReference type="GO" id="GO:0016887">
    <property type="term" value="F:ATP hydrolysis activity"/>
    <property type="evidence" value="ECO:0007669"/>
    <property type="project" value="InterPro"/>
</dbReference>
<reference evidence="2" key="1">
    <citation type="submission" date="2020-02" db="EMBL/GenBank/DDBJ databases">
        <authorList>
            <person name="Meier V. D."/>
        </authorList>
    </citation>
    <scope>NUCLEOTIDE SEQUENCE</scope>
    <source>
        <strain evidence="2">AVDCRST_MAG77</strain>
    </source>
</reference>
<dbReference type="PANTHER" id="PTHR47691:SF3">
    <property type="entry name" value="HTH-TYPE TRANSCRIPTIONAL REGULATOR RV0890C-RELATED"/>
    <property type="match status" value="1"/>
</dbReference>
<dbReference type="SUPFAM" id="SSF52540">
    <property type="entry name" value="P-loop containing nucleoside triphosphate hydrolases"/>
    <property type="match status" value="1"/>
</dbReference>
<dbReference type="InterPro" id="IPR027417">
    <property type="entry name" value="P-loop_NTPase"/>
</dbReference>
<proteinExistence type="predicted"/>
<sequence length="274" mass="28681">MLLQDARLVTVTGPGGVGKTRLCLAVLRDVAAVFQDGTVFVDLAPFTALDSLPHALTAALSIVVRSDQTAHDALHVALRGRTLLLFLDSFEPLLAGAAQEVATLLAACPGVTVLVTSRATLRLRWEHVFTLAPLEAPPPPEQPAADLSRVLRYPAVALFLDRARAAGARFLLDAHTAAAVAAICTRLDGLPLALELAASRAAAPAGRVAGAAARAAAAAGERAGRPAAAPAVALRDDGLELQPVEARRAASVPPVRRIQRWLDARRSGCRGRRR</sequence>
<dbReference type="AlphaFoldDB" id="A0A6J4ICD2"/>
<gene>
    <name evidence="2" type="ORF">AVDCRST_MAG77-3000</name>
</gene>
<organism evidence="2">
    <name type="scientific">uncultured Chloroflexota bacterium</name>
    <dbReference type="NCBI Taxonomy" id="166587"/>
    <lineage>
        <taxon>Bacteria</taxon>
        <taxon>Bacillati</taxon>
        <taxon>Chloroflexota</taxon>
        <taxon>environmental samples</taxon>
    </lineage>
</organism>
<dbReference type="Pfam" id="PF13401">
    <property type="entry name" value="AAA_22"/>
    <property type="match status" value="1"/>
</dbReference>
<dbReference type="EMBL" id="CADCTC010000121">
    <property type="protein sequence ID" value="CAA9248238.1"/>
    <property type="molecule type" value="Genomic_DNA"/>
</dbReference>
<dbReference type="PANTHER" id="PTHR47691">
    <property type="entry name" value="REGULATOR-RELATED"/>
    <property type="match status" value="1"/>
</dbReference>
<dbReference type="PRINTS" id="PR00364">
    <property type="entry name" value="DISEASERSIST"/>
</dbReference>
<accession>A0A6J4ICD2</accession>
<evidence type="ECO:0000259" key="1">
    <source>
        <dbReference type="Pfam" id="PF13401"/>
    </source>
</evidence>
<dbReference type="Gene3D" id="3.40.50.300">
    <property type="entry name" value="P-loop containing nucleotide triphosphate hydrolases"/>
    <property type="match status" value="1"/>
</dbReference>
<evidence type="ECO:0000313" key="2">
    <source>
        <dbReference type="EMBL" id="CAA9248238.1"/>
    </source>
</evidence>
<protein>
    <recommendedName>
        <fullName evidence="1">ORC1/DEAH AAA+ ATPase domain-containing protein</fullName>
    </recommendedName>
</protein>